<dbReference type="WBParaSite" id="Smp_309740.1">
    <property type="protein sequence ID" value="Smp_309740.1"/>
    <property type="gene ID" value="Smp_309740"/>
</dbReference>
<keyword evidence="1" id="KW-1185">Reference proteome</keyword>
<protein>
    <submittedName>
        <fullName evidence="2">Bacteriocin immunity protein</fullName>
    </submittedName>
</protein>
<dbReference type="InParanoid" id="A0A5K4F564"/>
<organism evidence="1 2">
    <name type="scientific">Schistosoma mansoni</name>
    <name type="common">Blood fluke</name>
    <dbReference type="NCBI Taxonomy" id="6183"/>
    <lineage>
        <taxon>Eukaryota</taxon>
        <taxon>Metazoa</taxon>
        <taxon>Spiralia</taxon>
        <taxon>Lophotrochozoa</taxon>
        <taxon>Platyhelminthes</taxon>
        <taxon>Trematoda</taxon>
        <taxon>Digenea</taxon>
        <taxon>Strigeidida</taxon>
        <taxon>Schistosomatoidea</taxon>
        <taxon>Schistosomatidae</taxon>
        <taxon>Schistosoma</taxon>
    </lineage>
</organism>
<reference evidence="1" key="1">
    <citation type="journal article" date="2012" name="PLoS Negl. Trop. Dis.">
        <title>A systematically improved high quality genome and transcriptome of the human blood fluke Schistosoma mansoni.</title>
        <authorList>
            <person name="Protasio A.V."/>
            <person name="Tsai I.J."/>
            <person name="Babbage A."/>
            <person name="Nichol S."/>
            <person name="Hunt M."/>
            <person name="Aslett M.A."/>
            <person name="De Silva N."/>
            <person name="Velarde G.S."/>
            <person name="Anderson T.J."/>
            <person name="Clark R.C."/>
            <person name="Davidson C."/>
            <person name="Dillon G.P."/>
            <person name="Holroyd N.E."/>
            <person name="LoVerde P.T."/>
            <person name="Lloyd C."/>
            <person name="McQuillan J."/>
            <person name="Oliveira G."/>
            <person name="Otto T.D."/>
            <person name="Parker-Manuel S.J."/>
            <person name="Quail M.A."/>
            <person name="Wilson R.A."/>
            <person name="Zerlotini A."/>
            <person name="Dunne D.W."/>
            <person name="Berriman M."/>
        </authorList>
    </citation>
    <scope>NUCLEOTIDE SEQUENCE [LARGE SCALE GENOMIC DNA]</scope>
    <source>
        <strain evidence="1">Puerto Rican</strain>
    </source>
</reference>
<sequence length="87" mass="10297">MKCNSKKLQEIIEHLTAYNQSKLPIESTLARKYLGFNRYDYGWSFESQANLTMKKLTKEEILNVIERLSQYDINKYPPESKGHIKKL</sequence>
<evidence type="ECO:0000313" key="1">
    <source>
        <dbReference type="Proteomes" id="UP000008854"/>
    </source>
</evidence>
<reference evidence="2" key="2">
    <citation type="submission" date="2019-11" db="UniProtKB">
        <authorList>
            <consortium name="WormBaseParasite"/>
        </authorList>
    </citation>
    <scope>IDENTIFICATION</scope>
    <source>
        <strain evidence="2">Puerto Rican</strain>
    </source>
</reference>
<dbReference type="AlphaFoldDB" id="A0A5K4F564"/>
<evidence type="ECO:0000313" key="2">
    <source>
        <dbReference type="WBParaSite" id="Smp_309740.1"/>
    </source>
</evidence>
<accession>A0A5K4F564</accession>
<proteinExistence type="predicted"/>
<name>A0A5K4F564_SCHMA</name>
<dbReference type="Proteomes" id="UP000008854">
    <property type="component" value="Unassembled WGS sequence"/>
</dbReference>